<keyword evidence="3 5" id="KW-1133">Transmembrane helix</keyword>
<evidence type="ECO:0000256" key="4">
    <source>
        <dbReference type="ARBA" id="ARBA00023136"/>
    </source>
</evidence>
<reference evidence="7 8" key="1">
    <citation type="journal article" date="2013" name="Genome Announc.">
        <title>Complete Genome Sequence of the Carbazole Degrader Pseudomonas resinovorans Strain CA10 (NBRC 106553).</title>
        <authorList>
            <person name="Shintani M."/>
            <person name="Hosoyama A."/>
            <person name="Ohji S."/>
            <person name="Tsuchikane K."/>
            <person name="Takarada H."/>
            <person name="Yamazoe A."/>
            <person name="Fujita N."/>
            <person name="Nojiri H."/>
        </authorList>
    </citation>
    <scope>NUCLEOTIDE SEQUENCE [LARGE SCALE GENOMIC DNA]</scope>
    <source>
        <strain evidence="7 8">NBRC 106553</strain>
    </source>
</reference>
<dbReference type="eggNOG" id="COG0697">
    <property type="taxonomic scope" value="Bacteria"/>
</dbReference>
<sequence>MPLDHRQGLLLMALSYFLYACGDAAAKWLVVSVSLWQILAVRSLFGLGCAAVLGRRPTLRRMADHRSQWRLLPMNLANLAGWACFYRAAAGLDLPQLYSLYYLTPLLSTLLAGPVLGERASTRAWISCGLGLAGVLLANPPVGAQPQLDALVPGLLTPLFWAVTAVLYRRHVQGHSDADLVASNNLVMALACALLLPWLWRPLQAADWGILLLVGVLATLAHLLYIKAIRRLPLAVAAPMSFSSLIWSVLLGYLLWDSWPTWNLWLGAALVLTAAALPLLPERALRPTGNGLSRGSDFNRE</sequence>
<feature type="transmembrane region" description="Helical" evidence="5">
    <location>
        <begin position="206"/>
        <end position="225"/>
    </location>
</feature>
<feature type="transmembrane region" description="Helical" evidence="5">
    <location>
        <begin position="98"/>
        <end position="117"/>
    </location>
</feature>
<name>S6AZV9_METRE</name>
<keyword evidence="8" id="KW-1185">Reference proteome</keyword>
<dbReference type="SUPFAM" id="SSF103481">
    <property type="entry name" value="Multidrug resistance efflux transporter EmrE"/>
    <property type="match status" value="2"/>
</dbReference>
<keyword evidence="2 5" id="KW-0812">Transmembrane</keyword>
<proteinExistence type="predicted"/>
<evidence type="ECO:0000313" key="7">
    <source>
        <dbReference type="EMBL" id="BAN50461.1"/>
    </source>
</evidence>
<dbReference type="PATRIC" id="fig|1245471.3.peg.4790"/>
<dbReference type="EMBL" id="AP013068">
    <property type="protein sequence ID" value="BAN50461.1"/>
    <property type="molecule type" value="Genomic_DNA"/>
</dbReference>
<organism evidence="7 8">
    <name type="scientific">Metapseudomonas resinovorans NBRC 106553</name>
    <dbReference type="NCBI Taxonomy" id="1245471"/>
    <lineage>
        <taxon>Bacteria</taxon>
        <taxon>Pseudomonadati</taxon>
        <taxon>Pseudomonadota</taxon>
        <taxon>Gammaproteobacteria</taxon>
        <taxon>Pseudomonadales</taxon>
        <taxon>Pseudomonadaceae</taxon>
        <taxon>Metapseudomonas</taxon>
    </lineage>
</organism>
<dbReference type="PROSITE" id="PS51257">
    <property type="entry name" value="PROKAR_LIPOPROTEIN"/>
    <property type="match status" value="1"/>
</dbReference>
<dbReference type="AlphaFoldDB" id="S6AZV9"/>
<dbReference type="RefSeq" id="WP_016494590.1">
    <property type="nucleotide sequence ID" value="NC_021499.1"/>
</dbReference>
<dbReference type="GO" id="GO:0016020">
    <property type="term" value="C:membrane"/>
    <property type="evidence" value="ECO:0007669"/>
    <property type="project" value="UniProtKB-SubCell"/>
</dbReference>
<dbReference type="STRING" id="1245471.PCA10_47290"/>
<comment type="subcellular location">
    <subcellularLocation>
        <location evidence="1">Membrane</location>
        <topology evidence="1">Multi-pass membrane protein</topology>
    </subcellularLocation>
</comment>
<feature type="domain" description="EamA" evidence="6">
    <location>
        <begin position="154"/>
        <end position="277"/>
    </location>
</feature>
<gene>
    <name evidence="7" type="ORF">PCA10_47290</name>
</gene>
<dbReference type="PANTHER" id="PTHR22911">
    <property type="entry name" value="ACYL-MALONYL CONDENSING ENZYME-RELATED"/>
    <property type="match status" value="1"/>
</dbReference>
<accession>S6AZV9</accession>
<feature type="domain" description="EamA" evidence="6">
    <location>
        <begin position="8"/>
        <end position="138"/>
    </location>
</feature>
<evidence type="ECO:0000313" key="8">
    <source>
        <dbReference type="Proteomes" id="UP000015503"/>
    </source>
</evidence>
<dbReference type="Pfam" id="PF00892">
    <property type="entry name" value="EamA"/>
    <property type="match status" value="2"/>
</dbReference>
<dbReference type="HOGENOM" id="CLU_032828_2_1_6"/>
<protein>
    <recommendedName>
        <fullName evidence="6">EamA domain-containing protein</fullName>
    </recommendedName>
</protein>
<dbReference type="Gene3D" id="1.10.3730.20">
    <property type="match status" value="1"/>
</dbReference>
<evidence type="ECO:0000256" key="2">
    <source>
        <dbReference type="ARBA" id="ARBA00022692"/>
    </source>
</evidence>
<feature type="transmembrane region" description="Helical" evidence="5">
    <location>
        <begin position="232"/>
        <end position="256"/>
    </location>
</feature>
<evidence type="ECO:0000256" key="5">
    <source>
        <dbReference type="SAM" id="Phobius"/>
    </source>
</evidence>
<dbReference type="InterPro" id="IPR037185">
    <property type="entry name" value="EmrE-like"/>
</dbReference>
<feature type="transmembrane region" description="Helical" evidence="5">
    <location>
        <begin position="34"/>
        <end position="54"/>
    </location>
</feature>
<feature type="transmembrane region" description="Helical" evidence="5">
    <location>
        <begin position="124"/>
        <end position="144"/>
    </location>
</feature>
<keyword evidence="4 5" id="KW-0472">Membrane</keyword>
<dbReference type="InterPro" id="IPR000620">
    <property type="entry name" value="EamA_dom"/>
</dbReference>
<feature type="transmembrane region" description="Helical" evidence="5">
    <location>
        <begin position="262"/>
        <end position="280"/>
    </location>
</feature>
<evidence type="ECO:0000256" key="3">
    <source>
        <dbReference type="ARBA" id="ARBA00022989"/>
    </source>
</evidence>
<feature type="transmembrane region" description="Helical" evidence="5">
    <location>
        <begin position="75"/>
        <end position="92"/>
    </location>
</feature>
<dbReference type="OrthoDB" id="148351at2"/>
<feature type="transmembrane region" description="Helical" evidence="5">
    <location>
        <begin position="180"/>
        <end position="200"/>
    </location>
</feature>
<dbReference type="KEGG" id="pre:PCA10_47290"/>
<dbReference type="PANTHER" id="PTHR22911:SF6">
    <property type="entry name" value="SOLUTE CARRIER FAMILY 35 MEMBER G1"/>
    <property type="match status" value="1"/>
</dbReference>
<feature type="transmembrane region" description="Helical" evidence="5">
    <location>
        <begin position="150"/>
        <end position="168"/>
    </location>
</feature>
<evidence type="ECO:0000259" key="6">
    <source>
        <dbReference type="Pfam" id="PF00892"/>
    </source>
</evidence>
<evidence type="ECO:0000256" key="1">
    <source>
        <dbReference type="ARBA" id="ARBA00004141"/>
    </source>
</evidence>
<dbReference type="Proteomes" id="UP000015503">
    <property type="component" value="Chromosome"/>
</dbReference>